<gene>
    <name evidence="1" type="ORF">BLA29_005797</name>
</gene>
<protein>
    <submittedName>
        <fullName evidence="1">Uncharacterized protein</fullName>
    </submittedName>
</protein>
<evidence type="ECO:0000313" key="2">
    <source>
        <dbReference type="Proteomes" id="UP000194236"/>
    </source>
</evidence>
<dbReference type="OrthoDB" id="6503838at2759"/>
<keyword evidence="2" id="KW-1185">Reference proteome</keyword>
<name>A0A1Y3BHW0_EURMA</name>
<sequence length="81" mass="9357">MSSISRTICESFSWRRYGINWEMFRRKCRYATIVGQSRLLTLTMSPNGNGTVSMARICWLVLRGLATTTMRNMAWMAAKLD</sequence>
<reference evidence="1 2" key="1">
    <citation type="submission" date="2017-03" db="EMBL/GenBank/DDBJ databases">
        <title>Genome Survey of Euroglyphus maynei.</title>
        <authorList>
            <person name="Arlian L.G."/>
            <person name="Morgan M.S."/>
            <person name="Rider S.D."/>
        </authorList>
    </citation>
    <scope>NUCLEOTIDE SEQUENCE [LARGE SCALE GENOMIC DNA]</scope>
    <source>
        <strain evidence="1">Arlian Lab</strain>
        <tissue evidence="1">Whole body</tissue>
    </source>
</reference>
<comment type="caution">
    <text evidence="1">The sequence shown here is derived from an EMBL/GenBank/DDBJ whole genome shotgun (WGS) entry which is preliminary data.</text>
</comment>
<accession>A0A1Y3BHW0</accession>
<evidence type="ECO:0000313" key="1">
    <source>
        <dbReference type="EMBL" id="OTF79614.1"/>
    </source>
</evidence>
<dbReference type="AlphaFoldDB" id="A0A1Y3BHW0"/>
<organism evidence="1 2">
    <name type="scientific">Euroglyphus maynei</name>
    <name type="common">Mayne's house dust mite</name>
    <dbReference type="NCBI Taxonomy" id="6958"/>
    <lineage>
        <taxon>Eukaryota</taxon>
        <taxon>Metazoa</taxon>
        <taxon>Ecdysozoa</taxon>
        <taxon>Arthropoda</taxon>
        <taxon>Chelicerata</taxon>
        <taxon>Arachnida</taxon>
        <taxon>Acari</taxon>
        <taxon>Acariformes</taxon>
        <taxon>Sarcoptiformes</taxon>
        <taxon>Astigmata</taxon>
        <taxon>Psoroptidia</taxon>
        <taxon>Analgoidea</taxon>
        <taxon>Pyroglyphidae</taxon>
        <taxon>Pyroglyphinae</taxon>
        <taxon>Euroglyphus</taxon>
    </lineage>
</organism>
<dbReference type="EMBL" id="MUJZ01022183">
    <property type="protein sequence ID" value="OTF79614.1"/>
    <property type="molecule type" value="Genomic_DNA"/>
</dbReference>
<dbReference type="Proteomes" id="UP000194236">
    <property type="component" value="Unassembled WGS sequence"/>
</dbReference>
<proteinExistence type="predicted"/>